<feature type="transmembrane region" description="Helical" evidence="9">
    <location>
        <begin position="300"/>
        <end position="325"/>
    </location>
</feature>
<feature type="transmembrane region" description="Helical" evidence="9">
    <location>
        <begin position="416"/>
        <end position="436"/>
    </location>
</feature>
<evidence type="ECO:0000256" key="2">
    <source>
        <dbReference type="ARBA" id="ARBA00009261"/>
    </source>
</evidence>
<evidence type="ECO:0000256" key="1">
    <source>
        <dbReference type="ARBA" id="ARBA00004651"/>
    </source>
</evidence>
<keyword evidence="5 9" id="KW-0812">Transmembrane</keyword>
<feature type="transmembrane region" description="Helical" evidence="9">
    <location>
        <begin position="345"/>
        <end position="369"/>
    </location>
</feature>
<dbReference type="GO" id="GO:0005886">
    <property type="term" value="C:plasma membrane"/>
    <property type="evidence" value="ECO:0007669"/>
    <property type="project" value="UniProtKB-SubCell"/>
</dbReference>
<keyword evidence="7 9" id="KW-1133">Transmembrane helix</keyword>
<evidence type="ECO:0000256" key="9">
    <source>
        <dbReference type="RuleBase" id="RU363064"/>
    </source>
</evidence>
<reference evidence="10 11" key="1">
    <citation type="submission" date="2018-08" db="EMBL/GenBank/DDBJ databases">
        <title>Henriciella mobilis sp. nov., isolated from seawater.</title>
        <authorList>
            <person name="Cheng H."/>
            <person name="Wu Y.-H."/>
            <person name="Xu X.-W."/>
            <person name="Guo L.-L."/>
        </authorList>
    </citation>
    <scope>NUCLEOTIDE SEQUENCE [LARGE SCALE GENOMIC DNA]</scope>
    <source>
        <strain evidence="10 11">CCUG66934</strain>
    </source>
</reference>
<comment type="subcellular location">
    <subcellularLocation>
        <location evidence="9">Cell inner membrane</location>
        <topology evidence="9">Multi-pass membrane protein</topology>
    </subcellularLocation>
    <subcellularLocation>
        <location evidence="1">Cell membrane</location>
        <topology evidence="1">Multi-pass membrane protein</topology>
    </subcellularLocation>
</comment>
<keyword evidence="6 9" id="KW-0769">Symport</keyword>
<protein>
    <submittedName>
        <fullName evidence="10">Alanine:cation symporter family protein</fullName>
    </submittedName>
</protein>
<dbReference type="InterPro" id="IPR001463">
    <property type="entry name" value="Na/Ala_symport"/>
</dbReference>
<feature type="transmembrane region" description="Helical" evidence="9">
    <location>
        <begin position="144"/>
        <end position="168"/>
    </location>
</feature>
<sequence length="482" mass="51467">MLDFLNDLINGKILIAVLIPLGLIFTIWSRGVQFRLFGSMFSVLGQGFQHETDQPSSFQALALSVAGRVGGGNIAGVAAALALGGPGAIFWMWIVGLVGMATSYFECTLAQVYKQKEPNGDFRGGPAYYIKHGLSKKLGKAGPVLGFVYSLLLLVTFGFAFICFQSFATTSSIDSAFGAPRLWSGIGLGVVVSLVIFGGVRRIASVAEIIVPVMAVFYALIGLYVLLTHIPQIPGALSTIVVSAFGFNEAVAGGIGGAIMMGVNRGLFSNEAGLGSAPNVAAAAYVEHPAQQGMVQSLSVFIDTIIMCTVTALIIILSAQSYIGVDDDVQGVLTQLALADHVGGWAEYFIAFALFLFAFSSIMYSYYLGENAVDYYIPDNMIAVYVYRFMVIGFVLLGSTIQLADVLSFSDVTMGLLAMVNLFAVALLFPIGLRIMRDFDAQRKAGVKVPIFDPDKFSDLNIDKSAWQLTERPGGPADTEQT</sequence>
<dbReference type="Pfam" id="PF01235">
    <property type="entry name" value="Na_Ala_symp"/>
    <property type="match status" value="1"/>
</dbReference>
<evidence type="ECO:0000256" key="4">
    <source>
        <dbReference type="ARBA" id="ARBA00022475"/>
    </source>
</evidence>
<name>A0A399QWW8_9PROT</name>
<feature type="transmembrane region" description="Helical" evidence="9">
    <location>
        <begin position="209"/>
        <end position="230"/>
    </location>
</feature>
<dbReference type="Proteomes" id="UP000265431">
    <property type="component" value="Unassembled WGS sequence"/>
</dbReference>
<evidence type="ECO:0000313" key="10">
    <source>
        <dbReference type="EMBL" id="RIJ23428.1"/>
    </source>
</evidence>
<dbReference type="EMBL" id="QWGB01000005">
    <property type="protein sequence ID" value="RIJ23428.1"/>
    <property type="molecule type" value="Genomic_DNA"/>
</dbReference>
<proteinExistence type="inferred from homology"/>
<evidence type="ECO:0000256" key="3">
    <source>
        <dbReference type="ARBA" id="ARBA00022448"/>
    </source>
</evidence>
<evidence type="ECO:0000256" key="6">
    <source>
        <dbReference type="ARBA" id="ARBA00022847"/>
    </source>
</evidence>
<dbReference type="AlphaFoldDB" id="A0A399QWW8"/>
<dbReference type="PRINTS" id="PR00175">
    <property type="entry name" value="NAALASMPORT"/>
</dbReference>
<feature type="transmembrane region" description="Helical" evidence="9">
    <location>
        <begin position="12"/>
        <end position="32"/>
    </location>
</feature>
<dbReference type="Gene3D" id="1.20.1740.10">
    <property type="entry name" value="Amino acid/polyamine transporter I"/>
    <property type="match status" value="1"/>
</dbReference>
<keyword evidence="3 9" id="KW-0813">Transport</keyword>
<keyword evidence="11" id="KW-1185">Reference proteome</keyword>
<dbReference type="GO" id="GO:0005283">
    <property type="term" value="F:amino acid:sodium symporter activity"/>
    <property type="evidence" value="ECO:0007669"/>
    <property type="project" value="InterPro"/>
</dbReference>
<dbReference type="OrthoDB" id="9806926at2"/>
<accession>A0A399QWW8</accession>
<dbReference type="NCBIfam" id="TIGR00835">
    <property type="entry name" value="agcS"/>
    <property type="match status" value="1"/>
</dbReference>
<dbReference type="FunFam" id="1.20.1740.10:FF:000004">
    <property type="entry name" value="Sodium:alanine symporter family protein"/>
    <property type="match status" value="1"/>
</dbReference>
<evidence type="ECO:0000256" key="8">
    <source>
        <dbReference type="ARBA" id="ARBA00023136"/>
    </source>
</evidence>
<organism evidence="10 11">
    <name type="scientific">Henriciella barbarensis</name>
    <dbReference type="NCBI Taxonomy" id="86342"/>
    <lineage>
        <taxon>Bacteria</taxon>
        <taxon>Pseudomonadati</taxon>
        <taxon>Pseudomonadota</taxon>
        <taxon>Alphaproteobacteria</taxon>
        <taxon>Hyphomonadales</taxon>
        <taxon>Hyphomonadaceae</taxon>
        <taxon>Henriciella</taxon>
    </lineage>
</organism>
<evidence type="ECO:0000313" key="11">
    <source>
        <dbReference type="Proteomes" id="UP000265431"/>
    </source>
</evidence>
<feature type="transmembrane region" description="Helical" evidence="9">
    <location>
        <begin position="381"/>
        <end position="404"/>
    </location>
</feature>
<evidence type="ECO:0000256" key="5">
    <source>
        <dbReference type="ARBA" id="ARBA00022692"/>
    </source>
</evidence>
<dbReference type="RefSeq" id="WP_119378617.1">
    <property type="nucleotide sequence ID" value="NZ_QWGB01000005.1"/>
</dbReference>
<comment type="caution">
    <text evidence="10">The sequence shown here is derived from an EMBL/GenBank/DDBJ whole genome shotgun (WGS) entry which is preliminary data.</text>
</comment>
<feature type="transmembrane region" description="Helical" evidence="9">
    <location>
        <begin position="180"/>
        <end position="197"/>
    </location>
</feature>
<dbReference type="PANTHER" id="PTHR30330">
    <property type="entry name" value="AGSS FAMILY TRANSPORTER, SODIUM-ALANINE"/>
    <property type="match status" value="1"/>
</dbReference>
<comment type="similarity">
    <text evidence="2 9">Belongs to the alanine or glycine:cation symporter (AGCS) (TC 2.A.25) family.</text>
</comment>
<keyword evidence="8 9" id="KW-0472">Membrane</keyword>
<gene>
    <name evidence="10" type="ORF">D1224_03955</name>
</gene>
<feature type="transmembrane region" description="Helical" evidence="9">
    <location>
        <begin position="236"/>
        <end position="259"/>
    </location>
</feature>
<evidence type="ECO:0000256" key="7">
    <source>
        <dbReference type="ARBA" id="ARBA00022989"/>
    </source>
</evidence>
<dbReference type="PANTHER" id="PTHR30330:SF1">
    <property type="entry name" value="AMINO-ACID CARRIER PROTEIN ALST"/>
    <property type="match status" value="1"/>
</dbReference>
<keyword evidence="9" id="KW-0997">Cell inner membrane</keyword>
<keyword evidence="4" id="KW-1003">Cell membrane</keyword>